<sequence>MKKSQWLCAAAASALILSQGAGSVHAAGAKTQAVPAAAKTMAALAVKEGTVSWTVNGRTVALQTIDAGGYKLYAAGQVAAALGARLTAGGSGLAAVSSDGIHTVVLKTGSSAYTVDGQARSFSAAPVSHKGRIYVQLGSLVNGLGGEVLASEAKLLPAARPQGEFDTLRGAADSVIATREDGKGTEVYRFSPVPGSYSLLTADERAADFAVSADGRFGAFTDDTGQLSLINLATGAIAPAGTDTSVKTDLIWSADGSRIYVIQGDKQEKLAAVDASIGSLTELLADKVENKSELRVSADGTRAVYIVNLTGTAKNDADSTEASLTIDYSQAGEQLYSLDLTKKDAKPVQLTNTPDNKLFPELLADGSVVYLSADAEGSDPNVLKRIKPGGAAEAVRLDMEPSWMAGYGGGLIVSGTAADGTSRIYTVTADGTASELLRTSKSIDEVAVSPGGGVSLVSGGKLWFVQNGKAVQLTR</sequence>
<feature type="signal peptide" evidence="1">
    <location>
        <begin position="1"/>
        <end position="26"/>
    </location>
</feature>
<comment type="caution">
    <text evidence="4">The sequence shown here is derived from an EMBL/GenBank/DDBJ whole genome shotgun (WGS) entry which is preliminary data.</text>
</comment>
<dbReference type="SUPFAM" id="SSF69322">
    <property type="entry name" value="Tricorn protease domain 2"/>
    <property type="match status" value="1"/>
</dbReference>
<gene>
    <name evidence="4" type="ORF">F4V43_14660</name>
</gene>
<dbReference type="RefSeq" id="WP_150459000.1">
    <property type="nucleotide sequence ID" value="NZ_VYKK01000021.1"/>
</dbReference>
<name>A0A5J5G136_9BACL</name>
<feature type="domain" description="Lipoprotein LpqB C-terminal" evidence="3">
    <location>
        <begin position="189"/>
        <end position="307"/>
    </location>
</feature>
<organism evidence="4 5">
    <name type="scientific">Paenibacillus spiritus</name>
    <dbReference type="NCBI Taxonomy" id="2496557"/>
    <lineage>
        <taxon>Bacteria</taxon>
        <taxon>Bacillati</taxon>
        <taxon>Bacillota</taxon>
        <taxon>Bacilli</taxon>
        <taxon>Bacillales</taxon>
        <taxon>Paenibacillaceae</taxon>
        <taxon>Paenibacillus</taxon>
    </lineage>
</organism>
<evidence type="ECO:0000313" key="5">
    <source>
        <dbReference type="Proteomes" id="UP000367750"/>
    </source>
</evidence>
<keyword evidence="1" id="KW-0732">Signal</keyword>
<dbReference type="EMBL" id="VYKK01000021">
    <property type="protein sequence ID" value="KAA9000371.1"/>
    <property type="molecule type" value="Genomic_DNA"/>
</dbReference>
<dbReference type="AlphaFoldDB" id="A0A5J5G136"/>
<dbReference type="OrthoDB" id="2768010at2"/>
<evidence type="ECO:0000313" key="4">
    <source>
        <dbReference type="EMBL" id="KAA9000371.1"/>
    </source>
</evidence>
<dbReference type="Gene3D" id="2.120.10.30">
    <property type="entry name" value="TolB, C-terminal domain"/>
    <property type="match status" value="1"/>
</dbReference>
<dbReference type="InterPro" id="IPR018910">
    <property type="entry name" value="LpqB_C"/>
</dbReference>
<dbReference type="InterPro" id="IPR011042">
    <property type="entry name" value="6-blade_b-propeller_TolB-like"/>
</dbReference>
<keyword evidence="5" id="KW-1185">Reference proteome</keyword>
<protein>
    <submittedName>
        <fullName evidence="4">Uncharacterized protein</fullName>
    </submittedName>
</protein>
<dbReference type="Pfam" id="PF10647">
    <property type="entry name" value="Gmad1"/>
    <property type="match status" value="1"/>
</dbReference>
<feature type="domain" description="Copper amine oxidase-like N-terminal" evidence="2">
    <location>
        <begin position="55"/>
        <end position="152"/>
    </location>
</feature>
<evidence type="ECO:0000256" key="1">
    <source>
        <dbReference type="SAM" id="SignalP"/>
    </source>
</evidence>
<reference evidence="4 5" key="1">
    <citation type="submission" date="2019-09" db="EMBL/GenBank/DDBJ databases">
        <title>Bacillus ochoae sp. nov., Paenibacillus whitsoniae sp. nov., Paenibacillus spiritus sp. nov. Isolated from the Mars Exploration Rover during spacecraft assembly.</title>
        <authorList>
            <person name="Seuylemezian A."/>
            <person name="Vaishampayan P."/>
        </authorList>
    </citation>
    <scope>NUCLEOTIDE SEQUENCE [LARGE SCALE GENOMIC DNA]</scope>
    <source>
        <strain evidence="4 5">MER_111</strain>
    </source>
</reference>
<dbReference type="SUPFAM" id="SSF55383">
    <property type="entry name" value="Copper amine oxidase, domain N"/>
    <property type="match status" value="1"/>
</dbReference>
<accession>A0A5J5G136</accession>
<dbReference type="Pfam" id="PF07833">
    <property type="entry name" value="Cu_amine_oxidN1"/>
    <property type="match status" value="1"/>
</dbReference>
<feature type="chain" id="PRO_5023889793" evidence="1">
    <location>
        <begin position="27"/>
        <end position="475"/>
    </location>
</feature>
<proteinExistence type="predicted"/>
<dbReference type="InterPro" id="IPR036582">
    <property type="entry name" value="Mao_N_sf"/>
</dbReference>
<dbReference type="InterPro" id="IPR012854">
    <property type="entry name" value="Cu_amine_oxidase-like_N"/>
</dbReference>
<evidence type="ECO:0000259" key="3">
    <source>
        <dbReference type="Pfam" id="PF10647"/>
    </source>
</evidence>
<evidence type="ECO:0000259" key="2">
    <source>
        <dbReference type="Pfam" id="PF07833"/>
    </source>
</evidence>
<dbReference type="Proteomes" id="UP000367750">
    <property type="component" value="Unassembled WGS sequence"/>
</dbReference>